<evidence type="ECO:0000313" key="5">
    <source>
        <dbReference type="EMBL" id="SET46434.1"/>
    </source>
</evidence>
<protein>
    <submittedName>
        <fullName evidence="5">Transcriptional regulator, AraC family</fullName>
    </submittedName>
</protein>
<dbReference type="GO" id="GO:0005829">
    <property type="term" value="C:cytosol"/>
    <property type="evidence" value="ECO:0007669"/>
    <property type="project" value="TreeGrafter"/>
</dbReference>
<dbReference type="GO" id="GO:0003700">
    <property type="term" value="F:DNA-binding transcription factor activity"/>
    <property type="evidence" value="ECO:0007669"/>
    <property type="project" value="InterPro"/>
</dbReference>
<evidence type="ECO:0000256" key="1">
    <source>
        <dbReference type="ARBA" id="ARBA00023015"/>
    </source>
</evidence>
<evidence type="ECO:0000256" key="2">
    <source>
        <dbReference type="ARBA" id="ARBA00023125"/>
    </source>
</evidence>
<evidence type="ECO:0000256" key="3">
    <source>
        <dbReference type="ARBA" id="ARBA00023163"/>
    </source>
</evidence>
<dbReference type="PROSITE" id="PS01124">
    <property type="entry name" value="HTH_ARAC_FAMILY_2"/>
    <property type="match status" value="1"/>
</dbReference>
<evidence type="ECO:0000313" key="6">
    <source>
        <dbReference type="Proteomes" id="UP000199181"/>
    </source>
</evidence>
<evidence type="ECO:0000259" key="4">
    <source>
        <dbReference type="PROSITE" id="PS01124"/>
    </source>
</evidence>
<dbReference type="PANTHER" id="PTHR47894">
    <property type="entry name" value="HTH-TYPE TRANSCRIPTIONAL REGULATOR GADX"/>
    <property type="match status" value="1"/>
</dbReference>
<dbReference type="PANTHER" id="PTHR47894:SF1">
    <property type="entry name" value="HTH-TYPE TRANSCRIPTIONAL REGULATOR VQSM"/>
    <property type="match status" value="1"/>
</dbReference>
<dbReference type="Pfam" id="PF12833">
    <property type="entry name" value="HTH_18"/>
    <property type="match status" value="1"/>
</dbReference>
<dbReference type="PRINTS" id="PR00032">
    <property type="entry name" value="HTHARAC"/>
</dbReference>
<gene>
    <name evidence="5" type="ORF">SAMN05443639_10342</name>
</gene>
<keyword evidence="6" id="KW-1185">Reference proteome</keyword>
<organism evidence="5 6">
    <name type="scientific">Stigmatella erecta</name>
    <dbReference type="NCBI Taxonomy" id="83460"/>
    <lineage>
        <taxon>Bacteria</taxon>
        <taxon>Pseudomonadati</taxon>
        <taxon>Myxococcota</taxon>
        <taxon>Myxococcia</taxon>
        <taxon>Myxococcales</taxon>
        <taxon>Cystobacterineae</taxon>
        <taxon>Archangiaceae</taxon>
        <taxon>Stigmatella</taxon>
    </lineage>
</organism>
<dbReference type="SMART" id="SM00342">
    <property type="entry name" value="HTH_ARAC"/>
    <property type="match status" value="1"/>
</dbReference>
<keyword evidence="2" id="KW-0238">DNA-binding</keyword>
<dbReference type="InterPro" id="IPR032687">
    <property type="entry name" value="AraC-type_N"/>
</dbReference>
<dbReference type="Proteomes" id="UP000199181">
    <property type="component" value="Unassembled WGS sequence"/>
</dbReference>
<proteinExistence type="predicted"/>
<keyword evidence="3" id="KW-0804">Transcription</keyword>
<dbReference type="RefSeq" id="WP_143075996.1">
    <property type="nucleotide sequence ID" value="NZ_FOIJ01000003.1"/>
</dbReference>
<sequence length="346" mass="38740">MASPSLPSQSIRQVRHALQALEALKRPGLDTGRLCQEFGLSQAVLEDPEQRIPYATLDALLERAVELSGEPHLGLLMAGLPVVDPDDVGSAVIATSPTLFESLERGVRYQRVWGDGERLALEPTERGVRMRYTPVGAWRPAHRYLAELVMAQLVIGVRLLTERNVVPLGIRFVHPEPEDTREHRERYGCPLSFRAPSNDIEFSHEDAALPLVHADALVHAIFERQAQRALSALPPEQGLASRVRQYLQRSLGGGDCSIAAAARALRMPPRTLQRKLAEEGQRYAGLLEGLRRERAADFLQRRVSIAEVSFLLGYSDPSVFHRAFKRWWGVSPETFRQRHAADPHTR</sequence>
<reference evidence="6" key="1">
    <citation type="submission" date="2016-10" db="EMBL/GenBank/DDBJ databases">
        <authorList>
            <person name="Varghese N."/>
            <person name="Submissions S."/>
        </authorList>
    </citation>
    <scope>NUCLEOTIDE SEQUENCE [LARGE SCALE GENOMIC DNA]</scope>
    <source>
        <strain evidence="6">DSM 16858</strain>
    </source>
</reference>
<dbReference type="EMBL" id="FOIJ01000003">
    <property type="protein sequence ID" value="SET46434.1"/>
    <property type="molecule type" value="Genomic_DNA"/>
</dbReference>
<dbReference type="Gene3D" id="1.10.10.60">
    <property type="entry name" value="Homeodomain-like"/>
    <property type="match status" value="1"/>
</dbReference>
<dbReference type="InterPro" id="IPR009057">
    <property type="entry name" value="Homeodomain-like_sf"/>
</dbReference>
<feature type="domain" description="HTH araC/xylS-type" evidence="4">
    <location>
        <begin position="241"/>
        <end position="338"/>
    </location>
</feature>
<dbReference type="GO" id="GO:0000976">
    <property type="term" value="F:transcription cis-regulatory region binding"/>
    <property type="evidence" value="ECO:0007669"/>
    <property type="project" value="TreeGrafter"/>
</dbReference>
<name>A0A1I0EPD0_9BACT</name>
<keyword evidence="1" id="KW-0805">Transcription regulation</keyword>
<dbReference type="AlphaFoldDB" id="A0A1I0EPD0"/>
<dbReference type="InterPro" id="IPR018060">
    <property type="entry name" value="HTH_AraC"/>
</dbReference>
<dbReference type="InterPro" id="IPR020449">
    <property type="entry name" value="Tscrpt_reg_AraC-type_HTH"/>
</dbReference>
<dbReference type="SUPFAM" id="SSF46689">
    <property type="entry name" value="Homeodomain-like"/>
    <property type="match status" value="1"/>
</dbReference>
<accession>A0A1I0EPD0</accession>
<dbReference type="Pfam" id="PF12625">
    <property type="entry name" value="Arabinose_bd"/>
    <property type="match status" value="1"/>
</dbReference>